<gene>
    <name evidence="3" type="ORF">KDY119_02067</name>
</gene>
<keyword evidence="4" id="KW-1185">Reference proteome</keyword>
<dbReference type="RefSeq" id="WP_036949878.1">
    <property type="nucleotide sequence ID" value="NZ_BAABIH010000017.1"/>
</dbReference>
<dbReference type="Proteomes" id="UP000326702">
    <property type="component" value="Chromosome"/>
</dbReference>
<reference evidence="3 4" key="1">
    <citation type="submission" date="2019-10" db="EMBL/GenBank/DDBJ databases">
        <title>Genome sequence of Luteimicrobium xylanilyticum HY-24.</title>
        <authorList>
            <person name="Kim D.Y."/>
            <person name="Park H.-Y."/>
        </authorList>
    </citation>
    <scope>NUCLEOTIDE SEQUENCE [LARGE SCALE GENOMIC DNA]</scope>
    <source>
        <strain evidence="3 4">HY-24</strain>
    </source>
</reference>
<feature type="region of interest" description="Disordered" evidence="1">
    <location>
        <begin position="42"/>
        <end position="86"/>
    </location>
</feature>
<evidence type="ECO:0000259" key="2">
    <source>
        <dbReference type="Pfam" id="PF14478"/>
    </source>
</evidence>
<dbReference type="OrthoDB" id="4833357at2"/>
<sequence>MTTLHAEPSRRARTTPARRRVVLGAALPVALVAGLLGGCASSSSSDAPATGTQSPAPWPSGVTPSATPTDQFTRDADGKVTGLSYPGEDGQTALDLLLGVDPSAKVKGSGKNAFVVGIGGRTADDAKHEFWSLAVDGKQAQVGAGSLKTKDGETITWTLATY</sequence>
<evidence type="ECO:0000313" key="3">
    <source>
        <dbReference type="EMBL" id="QFU98551.1"/>
    </source>
</evidence>
<feature type="compositionally biased region" description="Polar residues" evidence="1">
    <location>
        <begin position="62"/>
        <end position="71"/>
    </location>
</feature>
<dbReference type="AlphaFoldDB" id="A0A5P9QAS2"/>
<dbReference type="Pfam" id="PF14478">
    <property type="entry name" value="DUF4430"/>
    <property type="match status" value="1"/>
</dbReference>
<dbReference type="InterPro" id="IPR027954">
    <property type="entry name" value="Transcobalamin-like_C"/>
</dbReference>
<feature type="domain" description="Transcobalamin-like C-terminal" evidence="2">
    <location>
        <begin position="90"/>
        <end position="159"/>
    </location>
</feature>
<organism evidence="3 4">
    <name type="scientific">Luteimicrobium xylanilyticum</name>
    <dbReference type="NCBI Taxonomy" id="1133546"/>
    <lineage>
        <taxon>Bacteria</taxon>
        <taxon>Bacillati</taxon>
        <taxon>Actinomycetota</taxon>
        <taxon>Actinomycetes</taxon>
        <taxon>Micrococcales</taxon>
        <taxon>Luteimicrobium</taxon>
    </lineage>
</organism>
<proteinExistence type="predicted"/>
<dbReference type="KEGG" id="lxl:KDY119_02067"/>
<evidence type="ECO:0000313" key="4">
    <source>
        <dbReference type="Proteomes" id="UP000326702"/>
    </source>
</evidence>
<name>A0A5P9QAS2_9MICO</name>
<dbReference type="Gene3D" id="2.170.130.30">
    <property type="match status" value="1"/>
</dbReference>
<protein>
    <recommendedName>
        <fullName evidence="2">Transcobalamin-like C-terminal domain-containing protein</fullName>
    </recommendedName>
</protein>
<accession>A0A5P9QAS2</accession>
<evidence type="ECO:0000256" key="1">
    <source>
        <dbReference type="SAM" id="MobiDB-lite"/>
    </source>
</evidence>
<dbReference type="EMBL" id="CP045529">
    <property type="protein sequence ID" value="QFU98551.1"/>
    <property type="molecule type" value="Genomic_DNA"/>
</dbReference>